<dbReference type="SMART" id="SM00862">
    <property type="entry name" value="Trans_reg_C"/>
    <property type="match status" value="1"/>
</dbReference>
<evidence type="ECO:0000259" key="10">
    <source>
        <dbReference type="PROSITE" id="PS51755"/>
    </source>
</evidence>
<evidence type="ECO:0000259" key="9">
    <source>
        <dbReference type="PROSITE" id="PS50110"/>
    </source>
</evidence>
<evidence type="ECO:0000256" key="3">
    <source>
        <dbReference type="ARBA" id="ARBA00023015"/>
    </source>
</evidence>
<dbReference type="PROSITE" id="PS50110">
    <property type="entry name" value="RESPONSE_REGULATORY"/>
    <property type="match status" value="1"/>
</dbReference>
<proteinExistence type="predicted"/>
<gene>
    <name evidence="11" type="ORF">CRD60_02750</name>
</gene>
<dbReference type="Pfam" id="PF00486">
    <property type="entry name" value="Trans_reg_C"/>
    <property type="match status" value="1"/>
</dbReference>
<dbReference type="CDD" id="cd00383">
    <property type="entry name" value="trans_reg_C"/>
    <property type="match status" value="1"/>
</dbReference>
<dbReference type="GO" id="GO:0000156">
    <property type="term" value="F:phosphorelay response regulator activity"/>
    <property type="evidence" value="ECO:0007669"/>
    <property type="project" value="TreeGrafter"/>
</dbReference>
<dbReference type="GO" id="GO:0005829">
    <property type="term" value="C:cytosol"/>
    <property type="evidence" value="ECO:0007669"/>
    <property type="project" value="TreeGrafter"/>
</dbReference>
<dbReference type="PANTHER" id="PTHR48111:SF4">
    <property type="entry name" value="DNA-BINDING DUAL TRANSCRIPTIONAL REGULATOR OMPR"/>
    <property type="match status" value="1"/>
</dbReference>
<dbReference type="InterPro" id="IPR011006">
    <property type="entry name" value="CheY-like_superfamily"/>
</dbReference>
<feature type="domain" description="Response regulatory" evidence="9">
    <location>
        <begin position="13"/>
        <end position="126"/>
    </location>
</feature>
<dbReference type="Pfam" id="PF00072">
    <property type="entry name" value="Response_reg"/>
    <property type="match status" value="1"/>
</dbReference>
<keyword evidence="12" id="KW-1185">Reference proteome</keyword>
<dbReference type="InterPro" id="IPR036388">
    <property type="entry name" value="WH-like_DNA-bd_sf"/>
</dbReference>
<dbReference type="PANTHER" id="PTHR48111">
    <property type="entry name" value="REGULATOR OF RPOS"/>
    <property type="match status" value="1"/>
</dbReference>
<dbReference type="InterPro" id="IPR039420">
    <property type="entry name" value="WalR-like"/>
</dbReference>
<feature type="compositionally biased region" description="Basic and acidic residues" evidence="8">
    <location>
        <begin position="251"/>
        <end position="260"/>
    </location>
</feature>
<dbReference type="Gene3D" id="6.10.250.690">
    <property type="match status" value="1"/>
</dbReference>
<feature type="region of interest" description="Disordered" evidence="8">
    <location>
        <begin position="234"/>
        <end position="260"/>
    </location>
</feature>
<keyword evidence="1 6" id="KW-0597">Phosphoprotein</keyword>
<accession>A0A366K8V6</accession>
<reference evidence="11 12" key="1">
    <citation type="submission" date="2017-10" db="EMBL/GenBank/DDBJ databases">
        <title>Bifidobacterium xylocopum sp. nov. and Bifidobacterium aemilianum sp. nov., from the carpenter bee (Xylocopa violacea) digestive tract.</title>
        <authorList>
            <person name="Alberoni D."/>
            <person name="Baffoni L."/>
            <person name="Di Gioia D."/>
            <person name="Gaggia F."/>
            <person name="Biavati B."/>
        </authorList>
    </citation>
    <scope>NUCLEOTIDE SEQUENCE [LARGE SCALE GENOMIC DNA]</scope>
    <source>
        <strain evidence="11 12">XV10</strain>
    </source>
</reference>
<dbReference type="InterPro" id="IPR001867">
    <property type="entry name" value="OmpR/PhoB-type_DNA-bd"/>
</dbReference>
<dbReference type="SUPFAM" id="SSF46894">
    <property type="entry name" value="C-terminal effector domain of the bipartite response regulators"/>
    <property type="match status" value="1"/>
</dbReference>
<protein>
    <submittedName>
        <fullName evidence="11">DNA-binding response regulator</fullName>
    </submittedName>
</protein>
<feature type="modified residue" description="4-aspartylphosphate" evidence="6">
    <location>
        <position position="62"/>
    </location>
</feature>
<evidence type="ECO:0000256" key="5">
    <source>
        <dbReference type="ARBA" id="ARBA00023163"/>
    </source>
</evidence>
<dbReference type="SMART" id="SM00448">
    <property type="entry name" value="REC"/>
    <property type="match status" value="1"/>
</dbReference>
<organism evidence="11 12">
    <name type="scientific">Bifidobacterium aemilianum</name>
    <dbReference type="NCBI Taxonomy" id="2493120"/>
    <lineage>
        <taxon>Bacteria</taxon>
        <taxon>Bacillati</taxon>
        <taxon>Actinomycetota</taxon>
        <taxon>Actinomycetes</taxon>
        <taxon>Bifidobacteriales</taxon>
        <taxon>Bifidobacteriaceae</taxon>
        <taxon>Bifidobacterium</taxon>
    </lineage>
</organism>
<dbReference type="GO" id="GO:0006355">
    <property type="term" value="P:regulation of DNA-templated transcription"/>
    <property type="evidence" value="ECO:0007669"/>
    <property type="project" value="InterPro"/>
</dbReference>
<evidence type="ECO:0000313" key="11">
    <source>
        <dbReference type="EMBL" id="RBP98099.1"/>
    </source>
</evidence>
<keyword evidence="4 7" id="KW-0238">DNA-binding</keyword>
<evidence type="ECO:0000256" key="7">
    <source>
        <dbReference type="PROSITE-ProRule" id="PRU01091"/>
    </source>
</evidence>
<evidence type="ECO:0000256" key="4">
    <source>
        <dbReference type="ARBA" id="ARBA00023125"/>
    </source>
</evidence>
<dbReference type="Proteomes" id="UP000252530">
    <property type="component" value="Unassembled WGS sequence"/>
</dbReference>
<evidence type="ECO:0000256" key="2">
    <source>
        <dbReference type="ARBA" id="ARBA00023012"/>
    </source>
</evidence>
<dbReference type="Gene3D" id="3.40.50.2300">
    <property type="match status" value="1"/>
</dbReference>
<keyword evidence="3" id="KW-0805">Transcription regulation</keyword>
<dbReference type="GO" id="GO:0000976">
    <property type="term" value="F:transcription cis-regulatory region binding"/>
    <property type="evidence" value="ECO:0007669"/>
    <property type="project" value="TreeGrafter"/>
</dbReference>
<dbReference type="SUPFAM" id="SSF52172">
    <property type="entry name" value="CheY-like"/>
    <property type="match status" value="1"/>
</dbReference>
<dbReference type="FunFam" id="1.10.10.10:FF:000018">
    <property type="entry name" value="DNA-binding response regulator ResD"/>
    <property type="match status" value="1"/>
</dbReference>
<evidence type="ECO:0000313" key="12">
    <source>
        <dbReference type="Proteomes" id="UP000252530"/>
    </source>
</evidence>
<dbReference type="EMBL" id="PDCG01000002">
    <property type="protein sequence ID" value="RBP98099.1"/>
    <property type="molecule type" value="Genomic_DNA"/>
</dbReference>
<dbReference type="InterPro" id="IPR016032">
    <property type="entry name" value="Sig_transdc_resp-reg_C-effctor"/>
</dbReference>
<dbReference type="InterPro" id="IPR001789">
    <property type="entry name" value="Sig_transdc_resp-reg_receiver"/>
</dbReference>
<keyword evidence="5" id="KW-0804">Transcription</keyword>
<evidence type="ECO:0000256" key="6">
    <source>
        <dbReference type="PROSITE-ProRule" id="PRU00169"/>
    </source>
</evidence>
<dbReference type="GO" id="GO:0032993">
    <property type="term" value="C:protein-DNA complex"/>
    <property type="evidence" value="ECO:0007669"/>
    <property type="project" value="TreeGrafter"/>
</dbReference>
<keyword evidence="2" id="KW-0902">Two-component regulatory system</keyword>
<sequence>MLNTSARQPSSRTILVVEDEPDLATAIAQRITAKGWTARVAGDGASAVKAASQIKPDLVIMDIMLPVMDGIEATKRIVAERPVPVLMLTARDAESDKVMGLGAGADDYMTKPFSPRELIARCEALLRRVERAQVIAKNLENEKLLDFGTLVIDPRQRIVTYHGEQVHLTPTEFDLLATLARRPKSVFKRERLLEEVWDWPDASGTRTVDSHVKALRHKLGPAMIRTAHGVGYAFEPPQEHADDSGQNPSMGEDHQEHTAA</sequence>
<evidence type="ECO:0000256" key="8">
    <source>
        <dbReference type="SAM" id="MobiDB-lite"/>
    </source>
</evidence>
<feature type="domain" description="OmpR/PhoB-type" evidence="10">
    <location>
        <begin position="142"/>
        <end position="236"/>
    </location>
</feature>
<dbReference type="Gene3D" id="1.10.10.10">
    <property type="entry name" value="Winged helix-like DNA-binding domain superfamily/Winged helix DNA-binding domain"/>
    <property type="match status" value="1"/>
</dbReference>
<dbReference type="AlphaFoldDB" id="A0A366K8V6"/>
<name>A0A366K8V6_9BIFI</name>
<evidence type="ECO:0000256" key="1">
    <source>
        <dbReference type="ARBA" id="ARBA00022553"/>
    </source>
</evidence>
<dbReference type="RefSeq" id="WP_113859783.1">
    <property type="nucleotide sequence ID" value="NZ_PDCG01000002.1"/>
</dbReference>
<dbReference type="OrthoDB" id="5511894at2"/>
<dbReference type="PROSITE" id="PS51755">
    <property type="entry name" value="OMPR_PHOB"/>
    <property type="match status" value="1"/>
</dbReference>
<comment type="caution">
    <text evidence="11">The sequence shown here is derived from an EMBL/GenBank/DDBJ whole genome shotgun (WGS) entry which is preliminary data.</text>
</comment>
<feature type="DNA-binding region" description="OmpR/PhoB-type" evidence="7">
    <location>
        <begin position="142"/>
        <end position="236"/>
    </location>
</feature>